<accession>A0ABS5WBC5</accession>
<dbReference type="Pfam" id="PF12833">
    <property type="entry name" value="HTH_18"/>
    <property type="match status" value="1"/>
</dbReference>
<dbReference type="PROSITE" id="PS01124">
    <property type="entry name" value="HTH_ARAC_FAMILY_2"/>
    <property type="match status" value="1"/>
</dbReference>
<evidence type="ECO:0000313" key="6">
    <source>
        <dbReference type="Proteomes" id="UP000740413"/>
    </source>
</evidence>
<sequence>MKVLPILHIEQFEAENATVEFYSNDLATHLKNNEAIVHKSHKHDFYLCVLFLKGSGAHEIDFTSYPIKEGSLFFLKPGQTHSWNFDSPAEGYIFFHTQSFFELSISDVKVNQFPFYYSYKNPPSLNLSPVELQKIASRFDEINVEYNINVVYKKQKLASLINLIYIDLSRIYTVYDIAENSLSTTYLKILSDLERAIEVFYKTEKQAHFYADKLNITTKHLNRVTKSTLGKTTTELIQEHILLEAKRLIVHSGNSLSHVSELLGYEDYAYFSRIFKTKAKMTPLEFRKRYL</sequence>
<reference evidence="5 6" key="1">
    <citation type="submission" date="2020-06" db="EMBL/GenBank/DDBJ databases">
        <authorList>
            <person name="Isaeva M.P."/>
            <person name="Chernysheva N.Y."/>
        </authorList>
    </citation>
    <scope>NUCLEOTIDE SEQUENCE [LARGE SCALE GENOMIC DNA]</scope>
    <source>
        <strain evidence="5 6">KMM 6746</strain>
    </source>
</reference>
<dbReference type="Gene3D" id="1.10.10.60">
    <property type="entry name" value="Homeodomain-like"/>
    <property type="match status" value="1"/>
</dbReference>
<reference evidence="6" key="2">
    <citation type="submission" date="2023-07" db="EMBL/GenBank/DDBJ databases">
        <title>Zobellia barbeyronii sp. nov., a new marine flavobacterium, isolated from green and red algae.</title>
        <authorList>
            <person name="Nedashkovskaya O.I."/>
            <person name="Otstavnykh N."/>
            <person name="Zhukova N."/>
            <person name="Guzev K."/>
            <person name="Chausova V."/>
            <person name="Tekutyeva L."/>
            <person name="Mikhailov V."/>
            <person name="Isaeva M."/>
        </authorList>
    </citation>
    <scope>NUCLEOTIDE SEQUENCE [LARGE SCALE GENOMIC DNA]</scope>
    <source>
        <strain evidence="6">KMM 6746</strain>
    </source>
</reference>
<dbReference type="Proteomes" id="UP000740413">
    <property type="component" value="Unassembled WGS sequence"/>
</dbReference>
<evidence type="ECO:0000313" key="5">
    <source>
        <dbReference type="EMBL" id="MBT2160662.1"/>
    </source>
</evidence>
<feature type="domain" description="HTH araC/xylS-type" evidence="4">
    <location>
        <begin position="191"/>
        <end position="289"/>
    </location>
</feature>
<dbReference type="RefSeq" id="WP_214610884.1">
    <property type="nucleotide sequence ID" value="NZ_JACATN010000002.1"/>
</dbReference>
<organism evidence="5 6">
    <name type="scientific">Zobellia barbeyronii</name>
    <dbReference type="NCBI Taxonomy" id="2748009"/>
    <lineage>
        <taxon>Bacteria</taxon>
        <taxon>Pseudomonadati</taxon>
        <taxon>Bacteroidota</taxon>
        <taxon>Flavobacteriia</taxon>
        <taxon>Flavobacteriales</taxon>
        <taxon>Flavobacteriaceae</taxon>
        <taxon>Zobellia</taxon>
    </lineage>
</organism>
<keyword evidence="6" id="KW-1185">Reference proteome</keyword>
<dbReference type="Gene3D" id="2.60.120.10">
    <property type="entry name" value="Jelly Rolls"/>
    <property type="match status" value="1"/>
</dbReference>
<evidence type="ECO:0000259" key="4">
    <source>
        <dbReference type="PROSITE" id="PS01124"/>
    </source>
</evidence>
<protein>
    <submittedName>
        <fullName evidence="5">Helix-turn-helix domain-containing protein</fullName>
    </submittedName>
</protein>
<keyword evidence="3" id="KW-0804">Transcription</keyword>
<proteinExistence type="predicted"/>
<evidence type="ECO:0000256" key="1">
    <source>
        <dbReference type="ARBA" id="ARBA00023015"/>
    </source>
</evidence>
<gene>
    <name evidence="5" type="ORF">HW347_05245</name>
</gene>
<dbReference type="InterPro" id="IPR003313">
    <property type="entry name" value="AraC-bd"/>
</dbReference>
<dbReference type="PANTHER" id="PTHR43280">
    <property type="entry name" value="ARAC-FAMILY TRANSCRIPTIONAL REGULATOR"/>
    <property type="match status" value="1"/>
</dbReference>
<keyword evidence="1" id="KW-0805">Transcription regulation</keyword>
<dbReference type="PANTHER" id="PTHR43280:SF32">
    <property type="entry name" value="TRANSCRIPTIONAL REGULATORY PROTEIN"/>
    <property type="match status" value="1"/>
</dbReference>
<name>A0ABS5WBC5_9FLAO</name>
<evidence type="ECO:0000256" key="2">
    <source>
        <dbReference type="ARBA" id="ARBA00023125"/>
    </source>
</evidence>
<dbReference type="InterPro" id="IPR014710">
    <property type="entry name" value="RmlC-like_jellyroll"/>
</dbReference>
<dbReference type="SUPFAM" id="SSF51215">
    <property type="entry name" value="Regulatory protein AraC"/>
    <property type="match status" value="1"/>
</dbReference>
<dbReference type="SUPFAM" id="SSF46689">
    <property type="entry name" value="Homeodomain-like"/>
    <property type="match status" value="1"/>
</dbReference>
<keyword evidence="2" id="KW-0238">DNA-binding</keyword>
<dbReference type="SMART" id="SM00342">
    <property type="entry name" value="HTH_ARAC"/>
    <property type="match status" value="1"/>
</dbReference>
<dbReference type="EMBL" id="JACATN010000002">
    <property type="protein sequence ID" value="MBT2160662.1"/>
    <property type="molecule type" value="Genomic_DNA"/>
</dbReference>
<dbReference type="InterPro" id="IPR009057">
    <property type="entry name" value="Homeodomain-like_sf"/>
</dbReference>
<dbReference type="InterPro" id="IPR018060">
    <property type="entry name" value="HTH_AraC"/>
</dbReference>
<evidence type="ECO:0000256" key="3">
    <source>
        <dbReference type="ARBA" id="ARBA00023163"/>
    </source>
</evidence>
<dbReference type="Pfam" id="PF02311">
    <property type="entry name" value="AraC_binding"/>
    <property type="match status" value="1"/>
</dbReference>
<dbReference type="InterPro" id="IPR037923">
    <property type="entry name" value="HTH-like"/>
</dbReference>
<comment type="caution">
    <text evidence="5">The sequence shown here is derived from an EMBL/GenBank/DDBJ whole genome shotgun (WGS) entry which is preliminary data.</text>
</comment>